<evidence type="ECO:0000256" key="2">
    <source>
        <dbReference type="ARBA" id="ARBA00013365"/>
    </source>
</evidence>
<comment type="caution">
    <text evidence="7">The sequence shown here is derived from an EMBL/GenBank/DDBJ whole genome shotgun (WGS) entry which is preliminary data.</text>
</comment>
<dbReference type="HOGENOM" id="CLU_026621_1_0_11"/>
<evidence type="ECO:0000313" key="7">
    <source>
        <dbReference type="EMBL" id="EFV14819.2"/>
    </source>
</evidence>
<dbReference type="Pfam" id="PF00149">
    <property type="entry name" value="Metallophos"/>
    <property type="match status" value="1"/>
</dbReference>
<dbReference type="STRING" id="679197.HMPREF9336_00342"/>
<evidence type="ECO:0000259" key="6">
    <source>
        <dbReference type="Pfam" id="PF00149"/>
    </source>
</evidence>
<dbReference type="SUPFAM" id="SSF56300">
    <property type="entry name" value="Metallo-dependent phosphatases"/>
    <property type="match status" value="1"/>
</dbReference>
<reference evidence="7 8" key="1">
    <citation type="journal article" date="2011" name="Stand. Genomic Sci.">
        <title>High quality draft genome sequence of Segniliparus rugosus CDC 945(T)= (ATCC BAA-974(T)).</title>
        <authorList>
            <person name="Earl A.M."/>
            <person name="Desjardins C.A."/>
            <person name="Fitzgerald M.G."/>
            <person name="Arachchi H.M."/>
            <person name="Zeng Q."/>
            <person name="Mehta T."/>
            <person name="Griggs A."/>
            <person name="Birren B.W."/>
            <person name="Toney N.C."/>
            <person name="Carr J."/>
            <person name="Posey J."/>
            <person name="Butler W.R."/>
        </authorList>
    </citation>
    <scope>NUCLEOTIDE SEQUENCE [LARGE SCALE GENOMIC DNA]</scope>
    <source>
        <strain evidence="8">ATCC BAA-974 / DSM 45345 / CCUG 50838 / CIP 108380 / JCM 13579 / CDC 945</strain>
    </source>
</reference>
<accession>E5XLH3</accession>
<dbReference type="InterPro" id="IPR014577">
    <property type="entry name" value="UCP033093_metalloPase"/>
</dbReference>
<dbReference type="InterPro" id="IPR050535">
    <property type="entry name" value="DNA_Repair-Maintenance_Comp"/>
</dbReference>
<dbReference type="InterPro" id="IPR029052">
    <property type="entry name" value="Metallo-depent_PP-like"/>
</dbReference>
<keyword evidence="4" id="KW-0378">Hydrolase</keyword>
<dbReference type="eggNOG" id="COG0420">
    <property type="taxonomic scope" value="Bacteria"/>
</dbReference>
<name>E5XLH3_SEGRC</name>
<dbReference type="PIRSF" id="PIRSF033093">
    <property type="entry name" value="UCP_ML1119"/>
    <property type="match status" value="1"/>
</dbReference>
<evidence type="ECO:0000256" key="3">
    <source>
        <dbReference type="ARBA" id="ARBA00022722"/>
    </source>
</evidence>
<dbReference type="CDD" id="cd00840">
    <property type="entry name" value="MPP_Mre11_N"/>
    <property type="match status" value="1"/>
</dbReference>
<dbReference type="PANTHER" id="PTHR30337">
    <property type="entry name" value="COMPONENT OF ATP-DEPENDENT DSDNA EXONUCLEASE"/>
    <property type="match status" value="1"/>
</dbReference>
<dbReference type="InterPro" id="IPR041796">
    <property type="entry name" value="Mre11_N"/>
</dbReference>
<evidence type="ECO:0000313" key="8">
    <source>
        <dbReference type="Proteomes" id="UP000004816"/>
    </source>
</evidence>
<evidence type="ECO:0000256" key="1">
    <source>
        <dbReference type="ARBA" id="ARBA00010555"/>
    </source>
</evidence>
<dbReference type="GO" id="GO:0004527">
    <property type="term" value="F:exonuclease activity"/>
    <property type="evidence" value="ECO:0007669"/>
    <property type="project" value="UniProtKB-KW"/>
</dbReference>
<keyword evidence="5" id="KW-0269">Exonuclease</keyword>
<keyword evidence="3" id="KW-0540">Nuclease</keyword>
<comment type="similarity">
    <text evidence="1">Belongs to the SbcD family.</text>
</comment>
<dbReference type="AlphaFoldDB" id="E5XLH3"/>
<dbReference type="InterPro" id="IPR004843">
    <property type="entry name" value="Calcineurin-like_PHP"/>
</dbReference>
<dbReference type="Gene3D" id="3.60.21.10">
    <property type="match status" value="1"/>
</dbReference>
<keyword evidence="8" id="KW-1185">Reference proteome</keyword>
<evidence type="ECO:0000256" key="4">
    <source>
        <dbReference type="ARBA" id="ARBA00022801"/>
    </source>
</evidence>
<dbReference type="PANTHER" id="PTHR30337:SF0">
    <property type="entry name" value="NUCLEASE SBCCD SUBUNIT D"/>
    <property type="match status" value="1"/>
</dbReference>
<dbReference type="EMBL" id="ACZI02000003">
    <property type="protein sequence ID" value="EFV14819.2"/>
    <property type="molecule type" value="Genomic_DNA"/>
</dbReference>
<organism evidence="7 8">
    <name type="scientific">Segniliparus rugosus (strain ATCC BAA-974 / DSM 45345 / CCUG 50838 / CIP 108380 / JCM 13579 / CDC 945)</name>
    <dbReference type="NCBI Taxonomy" id="679197"/>
    <lineage>
        <taxon>Bacteria</taxon>
        <taxon>Bacillati</taxon>
        <taxon>Actinomycetota</taxon>
        <taxon>Actinomycetes</taxon>
        <taxon>Mycobacteriales</taxon>
        <taxon>Segniliparaceae</taxon>
        <taxon>Segniliparus</taxon>
    </lineage>
</organism>
<proteinExistence type="inferred from homology"/>
<gene>
    <name evidence="7" type="ORF">HMPREF9336_00342</name>
</gene>
<protein>
    <recommendedName>
        <fullName evidence="2">Nuclease SbcCD subunit D</fullName>
    </recommendedName>
</protein>
<dbReference type="Proteomes" id="UP000004816">
    <property type="component" value="Unassembled WGS sequence"/>
</dbReference>
<feature type="domain" description="Calcineurin-like phosphoesterase" evidence="6">
    <location>
        <begin position="6"/>
        <end position="170"/>
    </location>
</feature>
<evidence type="ECO:0000256" key="5">
    <source>
        <dbReference type="ARBA" id="ARBA00022839"/>
    </source>
</evidence>
<sequence>MGGMVRFVHTADWQLGMTRHFLSEEAQARYSDARLAAIGAIGRLAEREHCEFVLVCGDVFESNQLSAETVSRALEAMRQAKVPFYLLPGNHDPLSAGSIYTNGQFLEERPPNVVVLDRAGAHEVRKGVVVVAAPWTSKRPDRDPVAEALASVEGWRDGDSVILAAHGGMDVFPHSPQAHGIIRLADLRRAMDRVGFVALGDRHSATEVEDRIWYSGSPEPTNFDDVEKDSGQVLVVELAGRQAQVRPCRIGAWRFGTIERQTDGAEDLADLDRTLSDLPDKTTTVLRLALRGTLSLTDRADLDSLLDRQSRKFASLRLWERRTELAVLPADGEFDGFSGFVGEAVEELAGRANTGNEDAQQALGLLLRLSSGARA</sequence>